<reference evidence="1" key="1">
    <citation type="journal article" date="2017" name="J. Phycol.">
        <title>Analysis of chloroplast genomes and a supermatrix inform reclassification of the Rhodomelaceae (Rhodophyta).</title>
        <authorList>
            <person name="Diaz-Tapia P."/>
            <person name="Maggs C.A."/>
            <person name="West J.A."/>
            <person name="Verbruggen H."/>
        </authorList>
    </citation>
    <scope>NUCLEOTIDE SEQUENCE</scope>
    <source>
        <strain evidence="1">PD852</strain>
    </source>
</reference>
<gene>
    <name evidence="1" type="primary">petP</name>
</gene>
<keyword evidence="1" id="KW-0150">Chloroplast</keyword>
<dbReference type="GeneID" id="33357907"/>
<name>A0A1Z1MFD0_9FLOR</name>
<sequence length="61" mass="7318">MQKNLIEIKFFPSILKQGLYQKSYKNLRLVGNIHISKHYVISIIEFLDKKRVYSFKTEISK</sequence>
<keyword evidence="1" id="KW-0934">Plastid</keyword>
<accession>A0A1Z1MFD0</accession>
<geneLocation type="chloroplast" evidence="1"/>
<proteinExistence type="predicted"/>
<dbReference type="EMBL" id="MF101434">
    <property type="protein sequence ID" value="ARW64798.1"/>
    <property type="molecule type" value="Genomic_DNA"/>
</dbReference>
<dbReference type="RefSeq" id="YP_009395818.1">
    <property type="nucleotide sequence ID" value="NC_035279.1"/>
</dbReference>
<evidence type="ECO:0000313" key="1">
    <source>
        <dbReference type="EMBL" id="ARW64798.1"/>
    </source>
</evidence>
<dbReference type="AlphaFoldDB" id="A0A1Z1MFD0"/>
<organism evidence="1">
    <name type="scientific">Herposiphonia versicolor</name>
    <dbReference type="NCBI Taxonomy" id="2007163"/>
    <lineage>
        <taxon>Eukaryota</taxon>
        <taxon>Rhodophyta</taxon>
        <taxon>Florideophyceae</taxon>
        <taxon>Rhodymeniophycidae</taxon>
        <taxon>Ceramiales</taxon>
        <taxon>Rhodomelaceae</taxon>
        <taxon>Herposiphonieae</taxon>
        <taxon>Herposiphonia</taxon>
    </lineage>
</organism>
<protein>
    <submittedName>
        <fullName evidence="1">Cytochrome b6-f complex subunit PetP</fullName>
    </submittedName>
</protein>